<evidence type="ECO:0000313" key="2">
    <source>
        <dbReference type="EMBL" id="KTD61899.1"/>
    </source>
</evidence>
<gene>
    <name evidence="2" type="ORF">Lspi_2529</name>
</gene>
<reference evidence="2 3" key="1">
    <citation type="submission" date="2015-11" db="EMBL/GenBank/DDBJ databases">
        <title>Genomic analysis of 38 Legionella species identifies large and diverse effector repertoires.</title>
        <authorList>
            <person name="Burstein D."/>
            <person name="Amaro F."/>
            <person name="Zusman T."/>
            <person name="Lifshitz Z."/>
            <person name="Cohen O."/>
            <person name="Gilbert J.A."/>
            <person name="Pupko T."/>
            <person name="Shuman H.A."/>
            <person name="Segal G."/>
        </authorList>
    </citation>
    <scope>NUCLEOTIDE SEQUENCE [LARGE SCALE GENOMIC DNA]</scope>
    <source>
        <strain evidence="2 3">Mt.St.Helens-9</strain>
    </source>
</reference>
<evidence type="ECO:0000256" key="1">
    <source>
        <dbReference type="SAM" id="MobiDB-lite"/>
    </source>
</evidence>
<name>A0A0W0YYI8_LEGSP</name>
<dbReference type="EMBL" id="LNYX01000031">
    <property type="protein sequence ID" value="KTD61899.1"/>
    <property type="molecule type" value="Genomic_DNA"/>
</dbReference>
<feature type="compositionally biased region" description="Basic and acidic residues" evidence="1">
    <location>
        <begin position="919"/>
        <end position="948"/>
    </location>
</feature>
<organism evidence="2 3">
    <name type="scientific">Legionella spiritensis</name>
    <dbReference type="NCBI Taxonomy" id="452"/>
    <lineage>
        <taxon>Bacteria</taxon>
        <taxon>Pseudomonadati</taxon>
        <taxon>Pseudomonadota</taxon>
        <taxon>Gammaproteobacteria</taxon>
        <taxon>Legionellales</taxon>
        <taxon>Legionellaceae</taxon>
        <taxon>Legionella</taxon>
    </lineage>
</organism>
<proteinExistence type="predicted"/>
<dbReference type="RefSeq" id="WP_058484413.1">
    <property type="nucleotide sequence ID" value="NZ_CAAAII010000006.1"/>
</dbReference>
<feature type="region of interest" description="Disordered" evidence="1">
    <location>
        <begin position="917"/>
        <end position="948"/>
    </location>
</feature>
<dbReference type="Proteomes" id="UP000054877">
    <property type="component" value="Unassembled WGS sequence"/>
</dbReference>
<evidence type="ECO:0000313" key="3">
    <source>
        <dbReference type="Proteomes" id="UP000054877"/>
    </source>
</evidence>
<accession>A0A0W0YYI8</accession>
<sequence>MPIDKELFPSIDSKAEISEVTELSEEENVSYKNDELIEGMKVCENPLEIRVLVDVNETLITGDSVTIRYNDNLINYLKEAGFKEIYLFSSHSLVRVSSYIETDKLIKYLEAKDIVVKGVFSTEDVYFDNLAEVWTRFCLADEYYTLQNGGRLSAYAEILKENETEFEKEKIKFASSPIIVKGNKIVEDTAKQIKLSGSQNKYDGKGRLFYLLYNTLLHNGIDWGKNIIVFDDQEYHLNNIAKASEQLLGPHIHQFLSDVKGHGFGSFLSQIDLKEIIKNETIYRLREYLENASENVRNEFKKALFSSDGLKEHYEDFIIQAIKNDKSILQLIGKPNILEEKYLLITQNNRQNPHPFFNQKKLDIFSYALNVDAQIEIIKQLNLLLGSIDPNAHPYNKTEEETKKPEQRIDDYLLKIKEALSTNEFIEYAEQNGLDISQMLKAITEIRKMAVYDKKELKFIIEKEILNNTNINTIKIIVNGFAELSDIFKAIKNKKEKSNQSRLDCAPHIGVTKSQSIKEEVNELLKSGLSKAKFIVTSENESSRISDLNPFQQESYELVKYFKRIQFTAPFIRFTSAEDRWNREIKSFSKNYQEEISKPLSPRETIIELAKLEKRCSKLINKVLKSLDVNKKFFDISSHLNTLNLLNQIIKDINFYSSKYVDIVIEDGLKNDTNNICWKKLNDIAGNIKKTDISNEILLKGKEAVAINGYDNIQEYVIKLVLTVMIKDMATPKGQQFINDMHAALQRGATLIVKPNITTTQPGMSIAPEQYNGPSFAQIQKEEIRVDTSLKERLEIGVKPSSGDSSILDVPITIPKDKYDSENIVELMSKPDMLYSFLSIMMSGTITFNDNEISYMPFQLELLHELIHALHNAQGINYRNIPLSSTEKNRWKNYEEYVTISGAEICEADFSPLYGATPRDNHAGKSARDLFDEKSRDPENSLKKLIDKSTDKFKEDKVQSRSLESTLPY</sequence>
<dbReference type="PATRIC" id="fig|452.5.peg.2798"/>
<protein>
    <submittedName>
        <fullName evidence="2">Uncharacterized protein</fullName>
    </submittedName>
</protein>
<keyword evidence="3" id="KW-1185">Reference proteome</keyword>
<comment type="caution">
    <text evidence="2">The sequence shown here is derived from an EMBL/GenBank/DDBJ whole genome shotgun (WGS) entry which is preliminary data.</text>
</comment>
<dbReference type="AlphaFoldDB" id="A0A0W0YYI8"/>